<protein>
    <submittedName>
        <fullName evidence="2">Uncharacterized protein</fullName>
    </submittedName>
</protein>
<reference evidence="2 3" key="1">
    <citation type="submission" date="2017-02" db="EMBL/GenBank/DDBJ databases">
        <title>The new phylogeny of genus Mycobacterium.</title>
        <authorList>
            <person name="Tortoli E."/>
            <person name="Trovato A."/>
            <person name="Cirillo D.M."/>
        </authorList>
    </citation>
    <scope>NUCLEOTIDE SEQUENCE [LARGE SCALE GENOMIC DNA]</scope>
    <source>
        <strain evidence="2 3">DSM 45057</strain>
    </source>
</reference>
<evidence type="ECO:0000313" key="2">
    <source>
        <dbReference type="EMBL" id="ORA12300.1"/>
    </source>
</evidence>
<sequence>MFTTRIRALAGMSLLASAIGLAAFGASVGTADAAPTHQAYGTYTCYDYATQTFYQCFDPN</sequence>
<organism evidence="2 3">
    <name type="scientific">Mycobacterium angelicum</name>
    <dbReference type="NCBI Taxonomy" id="470074"/>
    <lineage>
        <taxon>Bacteria</taxon>
        <taxon>Bacillati</taxon>
        <taxon>Actinomycetota</taxon>
        <taxon>Actinomycetes</taxon>
        <taxon>Mycobacteriales</taxon>
        <taxon>Mycobacteriaceae</taxon>
        <taxon>Mycobacterium</taxon>
    </lineage>
</organism>
<dbReference type="AlphaFoldDB" id="A0A1W9ZDI9"/>
<dbReference type="RefSeq" id="WP_083115940.1">
    <property type="nucleotide sequence ID" value="NZ_JACKTS010000031.1"/>
</dbReference>
<accession>A0A1W9ZDI9</accession>
<dbReference type="Proteomes" id="UP000192284">
    <property type="component" value="Unassembled WGS sequence"/>
</dbReference>
<keyword evidence="1" id="KW-0732">Signal</keyword>
<feature type="chain" id="PRO_5038770643" evidence="1">
    <location>
        <begin position="23"/>
        <end position="60"/>
    </location>
</feature>
<dbReference type="OrthoDB" id="4736480at2"/>
<name>A0A1W9ZDI9_MYCAN</name>
<dbReference type="EMBL" id="MVHE01000073">
    <property type="protein sequence ID" value="ORA12300.1"/>
    <property type="molecule type" value="Genomic_DNA"/>
</dbReference>
<evidence type="ECO:0000313" key="3">
    <source>
        <dbReference type="Proteomes" id="UP000192284"/>
    </source>
</evidence>
<feature type="signal peptide" evidence="1">
    <location>
        <begin position="1"/>
        <end position="22"/>
    </location>
</feature>
<keyword evidence="3" id="KW-1185">Reference proteome</keyword>
<gene>
    <name evidence="2" type="ORF">BST12_25100</name>
</gene>
<evidence type="ECO:0000256" key="1">
    <source>
        <dbReference type="SAM" id="SignalP"/>
    </source>
</evidence>
<comment type="caution">
    <text evidence="2">The sequence shown here is derived from an EMBL/GenBank/DDBJ whole genome shotgun (WGS) entry which is preliminary data.</text>
</comment>
<proteinExistence type="predicted"/>